<feature type="transmembrane region" description="Helical" evidence="1">
    <location>
        <begin position="144"/>
        <end position="165"/>
    </location>
</feature>
<gene>
    <name evidence="2" type="ORF">HELGO_WM42543</name>
</gene>
<reference evidence="2" key="1">
    <citation type="submission" date="2020-01" db="EMBL/GenBank/DDBJ databases">
        <authorList>
            <person name="Meier V. D."/>
            <person name="Meier V D."/>
        </authorList>
    </citation>
    <scope>NUCLEOTIDE SEQUENCE</scope>
    <source>
        <strain evidence="2">HLG_WM_MAG_03</strain>
    </source>
</reference>
<feature type="transmembrane region" description="Helical" evidence="1">
    <location>
        <begin position="111"/>
        <end position="132"/>
    </location>
</feature>
<organism evidence="2">
    <name type="scientific">uncultured Sulfurovum sp</name>
    <dbReference type="NCBI Taxonomy" id="269237"/>
    <lineage>
        <taxon>Bacteria</taxon>
        <taxon>Pseudomonadati</taxon>
        <taxon>Campylobacterota</taxon>
        <taxon>Epsilonproteobacteria</taxon>
        <taxon>Campylobacterales</taxon>
        <taxon>Sulfurovaceae</taxon>
        <taxon>Sulfurovum</taxon>
        <taxon>environmental samples</taxon>
    </lineage>
</organism>
<feature type="transmembrane region" description="Helical" evidence="1">
    <location>
        <begin position="234"/>
        <end position="253"/>
    </location>
</feature>
<keyword evidence="1" id="KW-1133">Transmembrane helix</keyword>
<feature type="transmembrane region" description="Helical" evidence="1">
    <location>
        <begin position="37"/>
        <end position="70"/>
    </location>
</feature>
<feature type="transmembrane region" description="Helical" evidence="1">
    <location>
        <begin position="206"/>
        <end position="228"/>
    </location>
</feature>
<keyword evidence="1" id="KW-0472">Membrane</keyword>
<accession>A0A6S6TCT8</accession>
<evidence type="ECO:0000313" key="2">
    <source>
        <dbReference type="EMBL" id="CAA6813151.1"/>
    </source>
</evidence>
<keyword evidence="1" id="KW-0812">Transmembrane</keyword>
<dbReference type="AlphaFoldDB" id="A0A6S6TCT8"/>
<protein>
    <submittedName>
        <fullName evidence="2">Uncharacterized protein</fullName>
    </submittedName>
</protein>
<evidence type="ECO:0000256" key="1">
    <source>
        <dbReference type="SAM" id="Phobius"/>
    </source>
</evidence>
<proteinExistence type="predicted"/>
<name>A0A6S6TCT8_9BACT</name>
<sequence>MQEENRRLIDEALDFEPVKNTFRLAREFIVLNKNFTFMAMGIFIVLNLFGMIPVIAFIFTVLAAVFGIVIQMQVGRTFYGTDNIETYVDEINNSRVDEVVKRYAQTAFGVYLGWALLIILILFILGFIAATTGVVKENMSENDVIMAFAGFGLPLILVALIFSYVQPLVHSNIVLSNSFREGLKAVFTVFSKDVWLSALQKSYFSYIAKVGLLTMALIFLAGLIVALLSTIPVIGGFAMIFIFVMLYFLMVLMSITSMMARRIVEE</sequence>
<dbReference type="EMBL" id="CACVAR010000225">
    <property type="protein sequence ID" value="CAA6813151.1"/>
    <property type="molecule type" value="Genomic_DNA"/>
</dbReference>